<reference evidence="9 10" key="1">
    <citation type="submission" date="2019-01" db="EMBL/GenBank/DDBJ databases">
        <title>Genome sequencing of strain 2JSPR-7.</title>
        <authorList>
            <person name="Heo J."/>
            <person name="Kim S.-J."/>
            <person name="Kim J.-S."/>
            <person name="Hong S.-B."/>
            <person name="Kwon S.-W."/>
        </authorList>
    </citation>
    <scope>NUCLEOTIDE SEQUENCE [LARGE SCALE GENOMIC DNA]</scope>
    <source>
        <strain evidence="9 10">2JSPR-7</strain>
    </source>
</reference>
<dbReference type="InterPro" id="IPR036791">
    <property type="entry name" value="Ribosomal_bL9_C_sf"/>
</dbReference>
<name>A0A4P6EU58_9MICO</name>
<evidence type="ECO:0000256" key="2">
    <source>
        <dbReference type="ARBA" id="ARBA00022730"/>
    </source>
</evidence>
<keyword evidence="5 7" id="KW-0687">Ribonucleoprotein</keyword>
<evidence type="ECO:0000313" key="9">
    <source>
        <dbReference type="EMBL" id="QAY63957.1"/>
    </source>
</evidence>
<dbReference type="GO" id="GO:1990904">
    <property type="term" value="C:ribonucleoprotein complex"/>
    <property type="evidence" value="ECO:0007669"/>
    <property type="project" value="UniProtKB-KW"/>
</dbReference>
<feature type="domain" description="Ribosomal protein L9" evidence="8">
    <location>
        <begin position="14"/>
        <end position="41"/>
    </location>
</feature>
<dbReference type="InterPro" id="IPR009027">
    <property type="entry name" value="Ribosomal_bL9/RNase_H1_N"/>
</dbReference>
<dbReference type="KEGG" id="xyl:ET495_12790"/>
<dbReference type="Proteomes" id="UP000291758">
    <property type="component" value="Chromosome"/>
</dbReference>
<evidence type="ECO:0000256" key="3">
    <source>
        <dbReference type="ARBA" id="ARBA00022884"/>
    </source>
</evidence>
<dbReference type="InterPro" id="IPR020594">
    <property type="entry name" value="Ribosomal_bL9_bac/chp"/>
</dbReference>
<sequence length="149" mass="15618">MAKLILTHEVTGLGEPGDVIDVKDGYARNYLIPRNLATPWTKGYESQVAAIRKARKAREIATLDEAKATAEALAAKAVVVKAKAGEAGRLFGAVTTADIAAAVTEAGAPSVDKRKIEIAQPIKSTGEFTVSVRLHPEVSAKVTVKVVAA</sequence>
<dbReference type="GO" id="GO:0019843">
    <property type="term" value="F:rRNA binding"/>
    <property type="evidence" value="ECO:0007669"/>
    <property type="project" value="UniProtKB-UniRule"/>
</dbReference>
<dbReference type="FunFam" id="3.40.5.10:FF:000003">
    <property type="entry name" value="50S ribosomal protein L9"/>
    <property type="match status" value="1"/>
</dbReference>
<organism evidence="9 10">
    <name type="scientific">Xylanimonas allomyrinae</name>
    <dbReference type="NCBI Taxonomy" id="2509459"/>
    <lineage>
        <taxon>Bacteria</taxon>
        <taxon>Bacillati</taxon>
        <taxon>Actinomycetota</taxon>
        <taxon>Actinomycetes</taxon>
        <taxon>Micrococcales</taxon>
        <taxon>Promicromonosporaceae</taxon>
        <taxon>Xylanimonas</taxon>
    </lineage>
</organism>
<dbReference type="AlphaFoldDB" id="A0A4P6EU58"/>
<dbReference type="GO" id="GO:0003735">
    <property type="term" value="F:structural constituent of ribosome"/>
    <property type="evidence" value="ECO:0007669"/>
    <property type="project" value="InterPro"/>
</dbReference>
<evidence type="ECO:0000256" key="5">
    <source>
        <dbReference type="ARBA" id="ARBA00023274"/>
    </source>
</evidence>
<dbReference type="InterPro" id="IPR020070">
    <property type="entry name" value="Ribosomal_bL9_N"/>
</dbReference>
<gene>
    <name evidence="7" type="primary">rplI</name>
    <name evidence="9" type="ORF">ET495_12790</name>
</gene>
<dbReference type="Pfam" id="PF03948">
    <property type="entry name" value="Ribosomal_L9_C"/>
    <property type="match status" value="1"/>
</dbReference>
<keyword evidence="3 7" id="KW-0694">RNA-binding</keyword>
<proteinExistence type="inferred from homology"/>
<dbReference type="Gene3D" id="3.10.430.100">
    <property type="entry name" value="Ribosomal protein L9, C-terminal domain"/>
    <property type="match status" value="1"/>
</dbReference>
<evidence type="ECO:0000256" key="1">
    <source>
        <dbReference type="ARBA" id="ARBA00010605"/>
    </source>
</evidence>
<evidence type="ECO:0000256" key="7">
    <source>
        <dbReference type="HAMAP-Rule" id="MF_00503"/>
    </source>
</evidence>
<dbReference type="RefSeq" id="WP_129205117.1">
    <property type="nucleotide sequence ID" value="NZ_CP035495.1"/>
</dbReference>
<dbReference type="NCBIfam" id="TIGR00158">
    <property type="entry name" value="L9"/>
    <property type="match status" value="1"/>
</dbReference>
<dbReference type="GO" id="GO:0006412">
    <property type="term" value="P:translation"/>
    <property type="evidence" value="ECO:0007669"/>
    <property type="project" value="UniProtKB-UniRule"/>
</dbReference>
<comment type="function">
    <text evidence="7">Binds to the 23S rRNA.</text>
</comment>
<evidence type="ECO:0000259" key="8">
    <source>
        <dbReference type="PROSITE" id="PS00651"/>
    </source>
</evidence>
<dbReference type="HAMAP" id="MF_00503">
    <property type="entry name" value="Ribosomal_bL9"/>
    <property type="match status" value="1"/>
</dbReference>
<accession>A0A4P6EU58</accession>
<keyword evidence="2 7" id="KW-0699">rRNA-binding</keyword>
<dbReference type="InterPro" id="IPR020069">
    <property type="entry name" value="Ribosomal_bL9_C"/>
</dbReference>
<dbReference type="InterPro" id="IPR036935">
    <property type="entry name" value="Ribosomal_bL9_N_sf"/>
</dbReference>
<comment type="similarity">
    <text evidence="1 7">Belongs to the bacterial ribosomal protein bL9 family.</text>
</comment>
<evidence type="ECO:0000256" key="4">
    <source>
        <dbReference type="ARBA" id="ARBA00022980"/>
    </source>
</evidence>
<evidence type="ECO:0000313" key="10">
    <source>
        <dbReference type="Proteomes" id="UP000291758"/>
    </source>
</evidence>
<keyword evidence="4 7" id="KW-0689">Ribosomal protein</keyword>
<dbReference type="SUPFAM" id="SSF55658">
    <property type="entry name" value="L9 N-domain-like"/>
    <property type="match status" value="1"/>
</dbReference>
<evidence type="ECO:0000256" key="6">
    <source>
        <dbReference type="ARBA" id="ARBA00035292"/>
    </source>
</evidence>
<dbReference type="PANTHER" id="PTHR21368">
    <property type="entry name" value="50S RIBOSOMAL PROTEIN L9"/>
    <property type="match status" value="1"/>
</dbReference>
<dbReference type="OrthoDB" id="9788336at2"/>
<dbReference type="GO" id="GO:0005840">
    <property type="term" value="C:ribosome"/>
    <property type="evidence" value="ECO:0007669"/>
    <property type="project" value="UniProtKB-KW"/>
</dbReference>
<protein>
    <recommendedName>
        <fullName evidence="6 7">Large ribosomal subunit protein bL9</fullName>
    </recommendedName>
</protein>
<dbReference type="PROSITE" id="PS00651">
    <property type="entry name" value="RIBOSOMAL_L9"/>
    <property type="match status" value="1"/>
</dbReference>
<dbReference type="InterPro" id="IPR000244">
    <property type="entry name" value="Ribosomal_bL9"/>
</dbReference>
<keyword evidence="10" id="KW-1185">Reference proteome</keyword>
<dbReference type="SUPFAM" id="SSF55653">
    <property type="entry name" value="Ribosomal protein L9 C-domain"/>
    <property type="match status" value="1"/>
</dbReference>
<dbReference type="EMBL" id="CP035495">
    <property type="protein sequence ID" value="QAY63957.1"/>
    <property type="molecule type" value="Genomic_DNA"/>
</dbReference>
<dbReference type="Pfam" id="PF01281">
    <property type="entry name" value="Ribosomal_L9_N"/>
    <property type="match status" value="1"/>
</dbReference>
<dbReference type="Gene3D" id="3.40.5.10">
    <property type="entry name" value="Ribosomal protein L9, N-terminal domain"/>
    <property type="match status" value="1"/>
</dbReference>